<evidence type="ECO:0000313" key="2">
    <source>
        <dbReference type="EMBL" id="KGJ69474.1"/>
    </source>
</evidence>
<accession>A0A837CJI1</accession>
<sequence>MICRECIMSNDYEDSLSMDALNDRIAILEDNIRQLIEQAAAASGEQNESRIADRISQQNEELDRLLKIRESREKK</sequence>
<evidence type="ECO:0000313" key="3">
    <source>
        <dbReference type="Proteomes" id="UP000024900"/>
    </source>
</evidence>
<name>A0A837CJI1_9BRAD</name>
<keyword evidence="1" id="KW-0175">Coiled coil</keyword>
<proteinExistence type="predicted"/>
<dbReference type="AlphaFoldDB" id="A0A837CJI1"/>
<dbReference type="EMBL" id="ADOU02000004">
    <property type="protein sequence ID" value="KGJ69474.1"/>
    <property type="molecule type" value="Genomic_DNA"/>
</dbReference>
<gene>
    <name evidence="2" type="ORF">BJA5080_04763</name>
</gene>
<evidence type="ECO:0000256" key="1">
    <source>
        <dbReference type="SAM" id="Coils"/>
    </source>
</evidence>
<dbReference type="Proteomes" id="UP000024900">
    <property type="component" value="Unassembled WGS sequence"/>
</dbReference>
<reference evidence="2 3" key="1">
    <citation type="journal article" date="2014" name="BMC Genomics">
        <title>Comparative genomics of Bradyrhizobium japonicum CPAC 15 and Bradyrhizobium diazoefficiens CPAC 7: elite model strains for understanding symbiotic performance with soybean.</title>
        <authorList>
            <person name="Siqueira A.F."/>
            <person name="Ormeno-Orrillo E."/>
            <person name="Souza R.C."/>
            <person name="Rodrigues E.P."/>
            <person name="Almeida L.G."/>
            <person name="Barcellos F.G."/>
            <person name="Batista J.S."/>
            <person name="Nakatami A.S."/>
            <person name="Martinez-Romero E."/>
            <person name="Vasconcelos A.T."/>
            <person name="Hungria M."/>
        </authorList>
    </citation>
    <scope>NUCLEOTIDE SEQUENCE [LARGE SCALE GENOMIC DNA]</scope>
    <source>
        <strain evidence="2 3">SEMIA 5080</strain>
    </source>
</reference>
<comment type="caution">
    <text evidence="2">The sequence shown here is derived from an EMBL/GenBank/DDBJ whole genome shotgun (WGS) entry which is preliminary data.</text>
</comment>
<feature type="coiled-coil region" evidence="1">
    <location>
        <begin position="18"/>
        <end position="75"/>
    </location>
</feature>
<protein>
    <submittedName>
        <fullName evidence="2">Uncharacterized protein</fullName>
    </submittedName>
</protein>
<organism evidence="2 3">
    <name type="scientific">Bradyrhizobium diazoefficiens SEMIA 5080</name>
    <dbReference type="NCBI Taxonomy" id="754504"/>
    <lineage>
        <taxon>Bacteria</taxon>
        <taxon>Pseudomonadati</taxon>
        <taxon>Pseudomonadota</taxon>
        <taxon>Alphaproteobacteria</taxon>
        <taxon>Hyphomicrobiales</taxon>
        <taxon>Nitrobacteraceae</taxon>
        <taxon>Bradyrhizobium</taxon>
    </lineage>
</organism>